<reference evidence="7 8" key="1">
    <citation type="submission" date="2017-08" db="EMBL/GenBank/DDBJ databases">
        <authorList>
            <person name="de Groot N.N."/>
        </authorList>
    </citation>
    <scope>NUCLEOTIDE SEQUENCE [LARGE SCALE GENOMIC DNA]</scope>
    <source>
        <strain evidence="7 8">USBA 352</strain>
    </source>
</reference>
<evidence type="ECO:0000256" key="4">
    <source>
        <dbReference type="ARBA" id="ARBA00023002"/>
    </source>
</evidence>
<keyword evidence="4" id="KW-0560">Oxidoreductase</keyword>
<feature type="region of interest" description="Disordered" evidence="5">
    <location>
        <begin position="499"/>
        <end position="520"/>
    </location>
</feature>
<proteinExistence type="inferred from homology"/>
<feature type="compositionally biased region" description="Polar residues" evidence="5">
    <location>
        <begin position="508"/>
        <end position="517"/>
    </location>
</feature>
<dbReference type="Gene3D" id="3.50.50.60">
    <property type="entry name" value="FAD/NAD(P)-binding domain"/>
    <property type="match status" value="2"/>
</dbReference>
<organism evidence="7 8">
    <name type="scientific">Stappia indica</name>
    <dbReference type="NCBI Taxonomy" id="538381"/>
    <lineage>
        <taxon>Bacteria</taxon>
        <taxon>Pseudomonadati</taxon>
        <taxon>Pseudomonadota</taxon>
        <taxon>Alphaproteobacteria</taxon>
        <taxon>Hyphomicrobiales</taxon>
        <taxon>Stappiaceae</taxon>
        <taxon>Stappia</taxon>
    </lineage>
</organism>
<dbReference type="AlphaFoldDB" id="A0A285SGQ4"/>
<keyword evidence="2" id="KW-0285">Flavoprotein</keyword>
<evidence type="ECO:0000256" key="1">
    <source>
        <dbReference type="ARBA" id="ARBA00010790"/>
    </source>
</evidence>
<dbReference type="RefSeq" id="WP_097174877.1">
    <property type="nucleotide sequence ID" value="NZ_OBML01000005.1"/>
</dbReference>
<keyword evidence="3" id="KW-0274">FAD</keyword>
<dbReference type="EMBL" id="OBML01000005">
    <property type="protein sequence ID" value="SOC06779.1"/>
    <property type="molecule type" value="Genomic_DNA"/>
</dbReference>
<dbReference type="SUPFAM" id="SSF54373">
    <property type="entry name" value="FAD-linked reductases, C-terminal domain"/>
    <property type="match status" value="1"/>
</dbReference>
<evidence type="ECO:0000313" key="7">
    <source>
        <dbReference type="EMBL" id="SOC06779.1"/>
    </source>
</evidence>
<comment type="similarity">
    <text evidence="1">Belongs to the GMC oxidoreductase family.</text>
</comment>
<dbReference type="Proteomes" id="UP000219331">
    <property type="component" value="Unassembled WGS sequence"/>
</dbReference>
<dbReference type="PANTHER" id="PTHR46056">
    <property type="entry name" value="LONG-CHAIN-ALCOHOL OXIDASE"/>
    <property type="match status" value="1"/>
</dbReference>
<feature type="domain" description="Glucose-methanol-choline oxidoreductase C-terminal" evidence="6">
    <location>
        <begin position="443"/>
        <end position="565"/>
    </location>
</feature>
<name>A0A285SGQ4_9HYPH</name>
<evidence type="ECO:0000256" key="5">
    <source>
        <dbReference type="SAM" id="MobiDB-lite"/>
    </source>
</evidence>
<dbReference type="PANTHER" id="PTHR46056:SF12">
    <property type="entry name" value="LONG-CHAIN-ALCOHOL OXIDASE"/>
    <property type="match status" value="1"/>
</dbReference>
<evidence type="ECO:0000313" key="8">
    <source>
        <dbReference type="Proteomes" id="UP000219331"/>
    </source>
</evidence>
<dbReference type="Pfam" id="PF05199">
    <property type="entry name" value="GMC_oxred_C"/>
    <property type="match status" value="1"/>
</dbReference>
<dbReference type="SUPFAM" id="SSF51905">
    <property type="entry name" value="FAD/NAD(P)-binding domain"/>
    <property type="match status" value="1"/>
</dbReference>
<evidence type="ECO:0000256" key="2">
    <source>
        <dbReference type="ARBA" id="ARBA00022630"/>
    </source>
</evidence>
<evidence type="ECO:0000256" key="3">
    <source>
        <dbReference type="ARBA" id="ARBA00022827"/>
    </source>
</evidence>
<dbReference type="InterPro" id="IPR007867">
    <property type="entry name" value="GMC_OxRtase_C"/>
</dbReference>
<dbReference type="STRING" id="538381.GCA_001696535_02083"/>
<accession>A0A285SGQ4</accession>
<evidence type="ECO:0000259" key="6">
    <source>
        <dbReference type="Pfam" id="PF05199"/>
    </source>
</evidence>
<sequence length="586" mass="64501">MTKHLPRVDVVLVGFGWTGAIFAEKLTSAGLDVLALERGPWRDTPSDFATTFAQDELRYYWRHGMFQEAAQDTLTFRNNSAQTALPMRRWGSFLPGNGVGGAGVHWNGQTYRFLPSDFVARSHNEERYGPLPEDMTVQDYGVTYDELEPHFDYFEKICGICGQAGNVNGETIEGGNPFEGMRSDQYPNPPMRMTFSQDRFAASARALGLNPFPVPSANMSRAYVNPLGMQLAPCTYCGFCEKHGCGNYSKASPQTTIIPVLMQRPNFGLRTNSEVLSVEKTPDGKHATGVTYVDTSGEVWFQPADIVILCAYPLQNTRLLLLSEIGTPYDPRSGEGVVGKNYCYQVMSSATVFFEEEYTNGFVGAGALGMVVDDYNGDNFDHSGLGFIGGGYIACGTTNARPIESHPVPEDVPRWGSAWKKAVRENFLKTTSVGVHGSSMAHRSNHLDLDPTYKDVWGRPLLRMTYDFTLNDRRLTEHLTPIAEEIARGMGGAHVKVNNRRGSYDSKPYQTTHNTGGTIMGTDPATSVVNRYGQSWDLPNLFVTGAGLFPQNAGYNPTGTVGALAYWSVDAIINRYLPDPGPLVRS</sequence>
<dbReference type="InterPro" id="IPR036188">
    <property type="entry name" value="FAD/NAD-bd_sf"/>
</dbReference>
<gene>
    <name evidence="7" type="ORF">SAMN05421512_105207</name>
</gene>
<keyword evidence="8" id="KW-1185">Reference proteome</keyword>
<protein>
    <submittedName>
        <fullName evidence="7">Gluconate 2-dehydrogenase alpha chain</fullName>
    </submittedName>
</protein>
<dbReference type="GO" id="GO:0016614">
    <property type="term" value="F:oxidoreductase activity, acting on CH-OH group of donors"/>
    <property type="evidence" value="ECO:0007669"/>
    <property type="project" value="InterPro"/>
</dbReference>
<dbReference type="OrthoDB" id="9798604at2"/>